<dbReference type="OrthoDB" id="3364872at2759"/>
<dbReference type="InterPro" id="IPR015158">
    <property type="entry name" value="Bud22_dom"/>
</dbReference>
<dbReference type="Pfam" id="PF09073">
    <property type="entry name" value="BUD22"/>
    <property type="match status" value="1"/>
</dbReference>
<organism evidence="3 4">
    <name type="scientific">Malassezia vespertilionis</name>
    <dbReference type="NCBI Taxonomy" id="2020962"/>
    <lineage>
        <taxon>Eukaryota</taxon>
        <taxon>Fungi</taxon>
        <taxon>Dikarya</taxon>
        <taxon>Basidiomycota</taxon>
        <taxon>Ustilaginomycotina</taxon>
        <taxon>Malasseziomycetes</taxon>
        <taxon>Malasseziales</taxon>
        <taxon>Malasseziaceae</taxon>
        <taxon>Malassezia</taxon>
    </lineage>
</organism>
<sequence>MARAAAKKAKQMELQRHVRHIKQVRTGKGKQEEDMDALEAYLMQLKNIDTQWIADRALLSKLTKSKLLPKANRAVSMQLEDTLEATYPLYAIAKEEGLVQDSESAPDAPLNKLQHQLQSAKVLAETVNHKVQSIVLLLRPPTIANKKETEKEQAEQNLVMGGMGEKMSAELSGNEPGVPDSGADYSSDDGFDDETQVKKSEGIFRDLDMDMDAMVAPGSDDDDDDDDDDDNDNDIPSNRKRLRDSSSDEEYASNILPSLATGFVPAKRDDDWSDAEADYADKTSTKSGPPQTMRKNRRGQRERRA</sequence>
<dbReference type="STRING" id="2020962.A0A2N1JHH6"/>
<accession>A0A2N1JHH6</accession>
<reference evidence="3 4" key="1">
    <citation type="submission" date="2017-10" db="EMBL/GenBank/DDBJ databases">
        <title>A novel species of cold-tolerant Malassezia isolated from bats.</title>
        <authorList>
            <person name="Lorch J.M."/>
            <person name="Palmer J.M."/>
            <person name="Vanderwolf K.J."/>
            <person name="Schmidt K.Z."/>
            <person name="Verant M.L."/>
            <person name="Weller T.J."/>
            <person name="Blehert D.S."/>
        </authorList>
    </citation>
    <scope>NUCLEOTIDE SEQUENCE [LARGE SCALE GENOMIC DNA]</scope>
    <source>
        <strain evidence="3 4">NWHC:44797-103</strain>
    </source>
</reference>
<dbReference type="EMBL" id="KZ454987">
    <property type="protein sequence ID" value="PKI86002.1"/>
    <property type="molecule type" value="Genomic_DNA"/>
</dbReference>
<protein>
    <recommendedName>
        <fullName evidence="2">Bud22 domain-containing protein</fullName>
    </recommendedName>
</protein>
<gene>
    <name evidence="3" type="ORF">MVES_000414</name>
</gene>
<evidence type="ECO:0000313" key="3">
    <source>
        <dbReference type="EMBL" id="PKI86002.1"/>
    </source>
</evidence>
<feature type="domain" description="Bud22" evidence="2">
    <location>
        <begin position="3"/>
        <end position="305"/>
    </location>
</feature>
<evidence type="ECO:0000313" key="4">
    <source>
        <dbReference type="Proteomes" id="UP000232875"/>
    </source>
</evidence>
<evidence type="ECO:0000259" key="2">
    <source>
        <dbReference type="Pfam" id="PF09073"/>
    </source>
</evidence>
<feature type="compositionally biased region" description="Basic residues" evidence="1">
    <location>
        <begin position="294"/>
        <end position="305"/>
    </location>
</feature>
<feature type="compositionally biased region" description="Acidic residues" evidence="1">
    <location>
        <begin position="219"/>
        <end position="233"/>
    </location>
</feature>
<dbReference type="Proteomes" id="UP000232875">
    <property type="component" value="Unassembled WGS sequence"/>
</dbReference>
<keyword evidence="4" id="KW-1185">Reference proteome</keyword>
<name>A0A2N1JHH6_9BASI</name>
<evidence type="ECO:0000256" key="1">
    <source>
        <dbReference type="SAM" id="MobiDB-lite"/>
    </source>
</evidence>
<dbReference type="AlphaFoldDB" id="A0A2N1JHH6"/>
<feature type="compositionally biased region" description="Basic and acidic residues" evidence="1">
    <location>
        <begin position="195"/>
        <end position="208"/>
    </location>
</feature>
<feature type="region of interest" description="Disordered" evidence="1">
    <location>
        <begin position="167"/>
        <end position="305"/>
    </location>
</feature>
<proteinExistence type="predicted"/>